<evidence type="ECO:0000256" key="1">
    <source>
        <dbReference type="SAM" id="Coils"/>
    </source>
</evidence>
<keyword evidence="4" id="KW-1185">Reference proteome</keyword>
<gene>
    <name evidence="3" type="ORF">HK105_206924</name>
</gene>
<reference evidence="3 4" key="1">
    <citation type="submission" date="2023-09" db="EMBL/GenBank/DDBJ databases">
        <title>Pangenome analysis of Batrachochytrium dendrobatidis and related Chytrids.</title>
        <authorList>
            <person name="Yacoub M.N."/>
            <person name="Stajich J.E."/>
            <person name="James T.Y."/>
        </authorList>
    </citation>
    <scope>NUCLEOTIDE SEQUENCE [LARGE SCALE GENOMIC DNA]</scope>
    <source>
        <strain evidence="3 4">JEL0888</strain>
    </source>
</reference>
<feature type="coiled-coil region" evidence="1">
    <location>
        <begin position="195"/>
        <end position="236"/>
    </location>
</feature>
<feature type="coiled-coil region" evidence="1">
    <location>
        <begin position="263"/>
        <end position="290"/>
    </location>
</feature>
<keyword evidence="1" id="KW-0175">Coiled coil</keyword>
<dbReference type="EMBL" id="JADGIZ020000044">
    <property type="protein sequence ID" value="KAL2913622.1"/>
    <property type="molecule type" value="Genomic_DNA"/>
</dbReference>
<feature type="compositionally biased region" description="Gly residues" evidence="2">
    <location>
        <begin position="46"/>
        <end position="65"/>
    </location>
</feature>
<accession>A0ABR4N2B1</accession>
<dbReference type="Proteomes" id="UP001527925">
    <property type="component" value="Unassembled WGS sequence"/>
</dbReference>
<comment type="caution">
    <text evidence="3">The sequence shown here is derived from an EMBL/GenBank/DDBJ whole genome shotgun (WGS) entry which is preliminary data.</text>
</comment>
<evidence type="ECO:0000256" key="2">
    <source>
        <dbReference type="SAM" id="MobiDB-lite"/>
    </source>
</evidence>
<feature type="coiled-coil region" evidence="1">
    <location>
        <begin position="121"/>
        <end position="169"/>
    </location>
</feature>
<feature type="coiled-coil region" evidence="1">
    <location>
        <begin position="424"/>
        <end position="472"/>
    </location>
</feature>
<feature type="region of interest" description="Disordered" evidence="2">
    <location>
        <begin position="1"/>
        <end position="76"/>
    </location>
</feature>
<protein>
    <submittedName>
        <fullName evidence="3">Uncharacterized protein</fullName>
    </submittedName>
</protein>
<evidence type="ECO:0000313" key="4">
    <source>
        <dbReference type="Proteomes" id="UP001527925"/>
    </source>
</evidence>
<sequence>MSGIPTHELSPIFQPRHPLGKGFPAHGSAASSRPKPKGGSSAVAGLGAGASGAAGLRSQGGGAAGAVGHASSRTDRSVQNEYIRNLQQQIYLLELETRYLAAYLILGAAFSQDALEEVEPRPKARMEIEKLKDERKQVELALQTVTKERDELIEDVKSIKERHATEKDKIYGELIATKKKHETALSEARRSEVSYKRVLQEKERLEGVASEARDQANELKSQVDEQLQINASLKARINDLLHSCSSLQAKLKSSEATIASFNIDEHAARIKSLDETVRSLQVQLKQSEHDRATAEAGHRKAQEDIKDLVKKTIDLTHERDELRHVLAKEREDQATAKRADQDFSEEFERHRHELERLKDDLGMIKIACDNKDRKISDLQSQIKSNEAANNKNIEAKIVLTERVAELESLLRHNELDLIQVGQDKSLLTDDVAELKNQLDLALRKMATLNEKNNSLSVELERYKRDLKTLQNFASVLDQVESNGQNYLQLMRDMRKYLEIRE</sequence>
<evidence type="ECO:0000313" key="3">
    <source>
        <dbReference type="EMBL" id="KAL2913622.1"/>
    </source>
</evidence>
<organism evidence="3 4">
    <name type="scientific">Polyrhizophydium stewartii</name>
    <dbReference type="NCBI Taxonomy" id="2732419"/>
    <lineage>
        <taxon>Eukaryota</taxon>
        <taxon>Fungi</taxon>
        <taxon>Fungi incertae sedis</taxon>
        <taxon>Chytridiomycota</taxon>
        <taxon>Chytridiomycota incertae sedis</taxon>
        <taxon>Chytridiomycetes</taxon>
        <taxon>Rhizophydiales</taxon>
        <taxon>Rhizophydiales incertae sedis</taxon>
        <taxon>Polyrhizophydium</taxon>
    </lineage>
</organism>
<proteinExistence type="predicted"/>
<name>A0ABR4N2B1_9FUNG</name>